<dbReference type="GO" id="GO:0042302">
    <property type="term" value="F:structural constituent of cuticle"/>
    <property type="evidence" value="ECO:0007669"/>
    <property type="project" value="UniProtKB-UniRule"/>
</dbReference>
<organism evidence="3 4">
    <name type="scientific">Glossina pallidipes</name>
    <name type="common">Tsetse fly</name>
    <dbReference type="NCBI Taxonomy" id="7398"/>
    <lineage>
        <taxon>Eukaryota</taxon>
        <taxon>Metazoa</taxon>
        <taxon>Ecdysozoa</taxon>
        <taxon>Arthropoda</taxon>
        <taxon>Hexapoda</taxon>
        <taxon>Insecta</taxon>
        <taxon>Pterygota</taxon>
        <taxon>Neoptera</taxon>
        <taxon>Endopterygota</taxon>
        <taxon>Diptera</taxon>
        <taxon>Brachycera</taxon>
        <taxon>Muscomorpha</taxon>
        <taxon>Hippoboscoidea</taxon>
        <taxon>Glossinidae</taxon>
        <taxon>Glossina</taxon>
    </lineage>
</organism>
<accession>A0A1A9Z8X3</accession>
<sequence>MAHCTIFVLVLLTLSLQLGKAFTKVFLEPKDDLTKSNHKHDSTETSDYYQSNLYGPHTYTFGYMVNNKASGNIQFRNESKYGNNTVQGSYGYVQPDQGLIVTHHFTDRADDYSDQVKVVKPGGEVSSQTINLTKINGKDVEENITSIIDQINTQLNLTDVLLPVEPIKAQDGINLNPAKLEKELINPVVLETVNGTLPLEGITKDEKGFDNLQAKPVHKFVPTGFPLIPFQFPVNEKSVTNNSTAKSDYTANNNLKQ</sequence>
<feature type="signal peptide" evidence="2">
    <location>
        <begin position="1"/>
        <end position="21"/>
    </location>
</feature>
<reference evidence="4" key="1">
    <citation type="submission" date="2014-03" db="EMBL/GenBank/DDBJ databases">
        <authorList>
            <person name="Aksoy S."/>
            <person name="Warren W."/>
            <person name="Wilson R.K."/>
        </authorList>
    </citation>
    <scope>NUCLEOTIDE SEQUENCE [LARGE SCALE GENOMIC DNA]</scope>
    <source>
        <strain evidence="4">IAEA</strain>
    </source>
</reference>
<proteinExistence type="predicted"/>
<evidence type="ECO:0000313" key="3">
    <source>
        <dbReference type="EnsemblMetazoa" id="GPAI007371-PA"/>
    </source>
</evidence>
<evidence type="ECO:0000313" key="4">
    <source>
        <dbReference type="Proteomes" id="UP000092445"/>
    </source>
</evidence>
<dbReference type="Pfam" id="PF00379">
    <property type="entry name" value="Chitin_bind_4"/>
    <property type="match status" value="1"/>
</dbReference>
<dbReference type="VEuPathDB" id="VectorBase:GPAI007371"/>
<evidence type="ECO:0008006" key="5">
    <source>
        <dbReference type="Google" id="ProtNLM"/>
    </source>
</evidence>
<dbReference type="InterPro" id="IPR000618">
    <property type="entry name" value="Insect_cuticle"/>
</dbReference>
<dbReference type="AlphaFoldDB" id="A0A1A9Z8X3"/>
<evidence type="ECO:0000256" key="2">
    <source>
        <dbReference type="SAM" id="SignalP"/>
    </source>
</evidence>
<name>A0A1A9Z8X3_GLOPL</name>
<dbReference type="PROSITE" id="PS51155">
    <property type="entry name" value="CHIT_BIND_RR_2"/>
    <property type="match status" value="1"/>
</dbReference>
<dbReference type="Proteomes" id="UP000092445">
    <property type="component" value="Unassembled WGS sequence"/>
</dbReference>
<dbReference type="EnsemblMetazoa" id="GPAI007371-RA">
    <property type="protein sequence ID" value="GPAI007371-PA"/>
    <property type="gene ID" value="GPAI007371"/>
</dbReference>
<feature type="chain" id="PRO_5008402671" description="Cuticle protein 6" evidence="2">
    <location>
        <begin position="22"/>
        <end position="257"/>
    </location>
</feature>
<evidence type="ECO:0000256" key="1">
    <source>
        <dbReference type="PROSITE-ProRule" id="PRU00497"/>
    </source>
</evidence>
<keyword evidence="4" id="KW-1185">Reference proteome</keyword>
<protein>
    <recommendedName>
        <fullName evidence="5">Cuticle protein 6</fullName>
    </recommendedName>
</protein>
<reference evidence="3" key="2">
    <citation type="submission" date="2020-05" db="UniProtKB">
        <authorList>
            <consortium name="EnsemblMetazoa"/>
        </authorList>
    </citation>
    <scope>IDENTIFICATION</scope>
    <source>
        <strain evidence="3">IAEA</strain>
    </source>
</reference>
<keyword evidence="2" id="KW-0732">Signal</keyword>
<keyword evidence="1" id="KW-0193">Cuticle</keyword>